<dbReference type="GO" id="GO:0004803">
    <property type="term" value="F:transposase activity"/>
    <property type="evidence" value="ECO:0007669"/>
    <property type="project" value="InterPro"/>
</dbReference>
<evidence type="ECO:0000259" key="2">
    <source>
        <dbReference type="SMART" id="SM01321"/>
    </source>
</evidence>
<protein>
    <submittedName>
        <fullName evidence="3">Transposase</fullName>
    </submittedName>
</protein>
<dbReference type="PANTHER" id="PTHR34322:SF2">
    <property type="entry name" value="TRANSPOSASE IS200-LIKE DOMAIN-CONTAINING PROTEIN"/>
    <property type="match status" value="1"/>
</dbReference>
<evidence type="ECO:0000313" key="4">
    <source>
        <dbReference type="Proteomes" id="UP000292120"/>
    </source>
</evidence>
<dbReference type="EMBL" id="SIXI01000004">
    <property type="protein sequence ID" value="TBO30137.1"/>
    <property type="molecule type" value="Genomic_DNA"/>
</dbReference>
<evidence type="ECO:0000256" key="1">
    <source>
        <dbReference type="SAM" id="MobiDB-lite"/>
    </source>
</evidence>
<dbReference type="Gene3D" id="3.30.70.1290">
    <property type="entry name" value="Transposase IS200-like"/>
    <property type="match status" value="1"/>
</dbReference>
<reference evidence="3 4" key="1">
    <citation type="submission" date="2019-02" db="EMBL/GenBank/DDBJ databases">
        <title>Aquabacterium sp. strain KMB7.</title>
        <authorList>
            <person name="Chen W.-M."/>
        </authorList>
    </citation>
    <scope>NUCLEOTIDE SEQUENCE [LARGE SCALE GENOMIC DNA]</scope>
    <source>
        <strain evidence="3 4">KMB7</strain>
    </source>
</reference>
<proteinExistence type="predicted"/>
<name>A0A4Q9GX27_9BURK</name>
<sequence length="243" mass="26809">MARLPRLDCPSQPHLIVQRVVAGAHLLATPDDAADFRTALLDASRECRVAVHAYVVLPDHFHVLATPNGPGDLGRFMQALGRRFVVRHNHRHGRSGSLWAGRFRATVLEPARYLLDAMAFIEGHAWRLGLVPDPLAEGPQVLSSLGQHLNRRTDPVVTDHAAFWALGNTPFEREAIWRDRLQQGVPVAVVQALVRASSKGWALGSEAFLAELERRSAQVGQTPRRLAPARRGRPRKAESDPVG</sequence>
<gene>
    <name evidence="3" type="ORF">EYS42_10555</name>
</gene>
<dbReference type="RefSeq" id="WP_130968130.1">
    <property type="nucleotide sequence ID" value="NZ_SIXI01000004.1"/>
</dbReference>
<keyword evidence="4" id="KW-1185">Reference proteome</keyword>
<dbReference type="Proteomes" id="UP000292120">
    <property type="component" value="Unassembled WGS sequence"/>
</dbReference>
<dbReference type="InterPro" id="IPR002686">
    <property type="entry name" value="Transposase_17"/>
</dbReference>
<accession>A0A4Q9GX27</accession>
<dbReference type="SUPFAM" id="SSF143422">
    <property type="entry name" value="Transposase IS200-like"/>
    <property type="match status" value="1"/>
</dbReference>
<dbReference type="GO" id="GO:0006313">
    <property type="term" value="P:DNA transposition"/>
    <property type="evidence" value="ECO:0007669"/>
    <property type="project" value="InterPro"/>
</dbReference>
<comment type="caution">
    <text evidence="3">The sequence shown here is derived from an EMBL/GenBank/DDBJ whole genome shotgun (WGS) entry which is preliminary data.</text>
</comment>
<organism evidence="3 4">
    <name type="scientific">Aquabacterium lacunae</name>
    <dbReference type="NCBI Taxonomy" id="2528630"/>
    <lineage>
        <taxon>Bacteria</taxon>
        <taxon>Pseudomonadati</taxon>
        <taxon>Pseudomonadota</taxon>
        <taxon>Betaproteobacteria</taxon>
        <taxon>Burkholderiales</taxon>
        <taxon>Aquabacterium</taxon>
    </lineage>
</organism>
<feature type="domain" description="Transposase IS200-like" evidence="2">
    <location>
        <begin position="9"/>
        <end position="124"/>
    </location>
</feature>
<dbReference type="PANTHER" id="PTHR34322">
    <property type="entry name" value="TRANSPOSASE, Y1_TNP DOMAIN-CONTAINING"/>
    <property type="match status" value="1"/>
</dbReference>
<dbReference type="OrthoDB" id="9814067at2"/>
<dbReference type="AlphaFoldDB" id="A0A4Q9GX27"/>
<dbReference type="SMART" id="SM01321">
    <property type="entry name" value="Y1_Tnp"/>
    <property type="match status" value="1"/>
</dbReference>
<dbReference type="InterPro" id="IPR036515">
    <property type="entry name" value="Transposase_17_sf"/>
</dbReference>
<feature type="region of interest" description="Disordered" evidence="1">
    <location>
        <begin position="217"/>
        <end position="243"/>
    </location>
</feature>
<dbReference type="GO" id="GO:0003677">
    <property type="term" value="F:DNA binding"/>
    <property type="evidence" value="ECO:0007669"/>
    <property type="project" value="InterPro"/>
</dbReference>
<evidence type="ECO:0000313" key="3">
    <source>
        <dbReference type="EMBL" id="TBO30137.1"/>
    </source>
</evidence>